<dbReference type="RefSeq" id="WP_014214766.1">
    <property type="nucleotide sequence ID" value="NC_016605.1"/>
</dbReference>
<organism evidence="2 3">
    <name type="scientific">Pediococcus claussenii (strain ATCC BAA-344 / DSM 14800 / JCM 18046 / KCTC 3811 / LMG 21948 / P06)</name>
    <dbReference type="NCBI Taxonomy" id="701521"/>
    <lineage>
        <taxon>Bacteria</taxon>
        <taxon>Bacillati</taxon>
        <taxon>Bacillota</taxon>
        <taxon>Bacilli</taxon>
        <taxon>Lactobacillales</taxon>
        <taxon>Lactobacillaceae</taxon>
        <taxon>Pediococcus</taxon>
    </lineage>
</organism>
<dbReference type="STRING" id="701521.PECL_246"/>
<evidence type="ECO:0000313" key="2">
    <source>
        <dbReference type="EMBL" id="AEV94568.1"/>
    </source>
</evidence>
<dbReference type="EMBL" id="CP003137">
    <property type="protein sequence ID" value="AEV94568.1"/>
    <property type="molecule type" value="Genomic_DNA"/>
</dbReference>
<dbReference type="AlphaFoldDB" id="G8PAC9"/>
<dbReference type="PATRIC" id="fig|701521.8.peg.235"/>
<keyword evidence="2" id="KW-0378">Hydrolase</keyword>
<reference evidence="2 3" key="1">
    <citation type="journal article" date="2012" name="J. Bacteriol.">
        <title>Complete Genome Sequence of the Beer Spoilage Organism Pediococcus claussenii ATCC BAA-344T.</title>
        <authorList>
            <person name="Pittet V."/>
            <person name="Abegunde T."/>
            <person name="Marfleet T."/>
            <person name="Haakensen M."/>
            <person name="Morrow K."/>
            <person name="Jayaprakash T."/>
            <person name="Schroeder K."/>
            <person name="Trost B."/>
            <person name="Byrns S."/>
            <person name="Bergsveinson J."/>
            <person name="Kusalik A."/>
            <person name="Ziola B."/>
        </authorList>
    </citation>
    <scope>NUCLEOTIDE SEQUENCE [LARGE SCALE GENOMIC DNA]</scope>
    <source>
        <strain evidence="2 3">ATCC BAA-344</strain>
    </source>
</reference>
<dbReference type="InterPro" id="IPR029058">
    <property type="entry name" value="AB_hydrolase_fold"/>
</dbReference>
<dbReference type="SUPFAM" id="SSF53474">
    <property type="entry name" value="alpha/beta-Hydrolases"/>
    <property type="match status" value="1"/>
</dbReference>
<keyword evidence="3" id="KW-1185">Reference proteome</keyword>
<dbReference type="Gene3D" id="3.40.50.1820">
    <property type="entry name" value="alpha/beta hydrolase"/>
    <property type="match status" value="1"/>
</dbReference>
<dbReference type="HOGENOM" id="CLU_020336_12_0_9"/>
<dbReference type="Pfam" id="PF00561">
    <property type="entry name" value="Abhydrolase_1"/>
    <property type="match status" value="1"/>
</dbReference>
<dbReference type="KEGG" id="pce:PECL_246"/>
<sequence length="261" mass="29925">MFFKTSDRIKIAYDDQGTGQPIILLAGIGSSRHVWDFQVNYLVEQGYRVINIDARNQGESQHTSKGLRITRHAIDVYELLQELKVEKPIMIGNSMGAATFWAYISLYGDKNIKALIDVDQSPKMINDSTWSFGFKQLNWENFPDDLLQPFGRATHKRIDDQLRTVIKTVGSDHPYDAEINYPFLRDHAFQDWRDIIRQLRIPFLVVAGSNSPFFNPEFAKVTAQMAPAGEYTMVEDCGHIVMAEQSVLFNQTVQDFIQKIN</sequence>
<dbReference type="InterPro" id="IPR050228">
    <property type="entry name" value="Carboxylesterase_BioH"/>
</dbReference>
<feature type="domain" description="AB hydrolase-1" evidence="1">
    <location>
        <begin position="21"/>
        <end position="139"/>
    </location>
</feature>
<protein>
    <submittedName>
        <fullName evidence="2">Alpha/beta hydrolase fold family protein</fullName>
    </submittedName>
</protein>
<evidence type="ECO:0000313" key="3">
    <source>
        <dbReference type="Proteomes" id="UP000005444"/>
    </source>
</evidence>
<dbReference type="eggNOG" id="COG2267">
    <property type="taxonomic scope" value="Bacteria"/>
</dbReference>
<dbReference type="PANTHER" id="PTHR43194">
    <property type="entry name" value="HYDROLASE ALPHA/BETA FOLD FAMILY"/>
    <property type="match status" value="1"/>
</dbReference>
<dbReference type="InterPro" id="IPR000073">
    <property type="entry name" value="AB_hydrolase_1"/>
</dbReference>
<dbReference type="GO" id="GO:0016787">
    <property type="term" value="F:hydrolase activity"/>
    <property type="evidence" value="ECO:0007669"/>
    <property type="project" value="UniProtKB-KW"/>
</dbReference>
<gene>
    <name evidence="2" type="ordered locus">PECL_246</name>
</gene>
<dbReference type="Proteomes" id="UP000005444">
    <property type="component" value="Chromosome"/>
</dbReference>
<proteinExistence type="predicted"/>
<name>G8PAC9_PEDCP</name>
<dbReference type="PANTHER" id="PTHR43194:SF2">
    <property type="entry name" value="PEROXISOMAL MEMBRANE PROTEIN LPX1"/>
    <property type="match status" value="1"/>
</dbReference>
<evidence type="ECO:0000259" key="1">
    <source>
        <dbReference type="Pfam" id="PF00561"/>
    </source>
</evidence>
<accession>G8PAC9</accession>